<gene>
    <name evidence="1" type="ORF">ODALV1_LOCUS24446</name>
</gene>
<protein>
    <recommendedName>
        <fullName evidence="3">PIN domain-containing protein</fullName>
    </recommendedName>
</protein>
<organism evidence="1 2">
    <name type="scientific">Orchesella dallaii</name>
    <dbReference type="NCBI Taxonomy" id="48710"/>
    <lineage>
        <taxon>Eukaryota</taxon>
        <taxon>Metazoa</taxon>
        <taxon>Ecdysozoa</taxon>
        <taxon>Arthropoda</taxon>
        <taxon>Hexapoda</taxon>
        <taxon>Collembola</taxon>
        <taxon>Entomobryomorpha</taxon>
        <taxon>Entomobryoidea</taxon>
        <taxon>Orchesellidae</taxon>
        <taxon>Orchesellinae</taxon>
        <taxon>Orchesella</taxon>
    </lineage>
</organism>
<evidence type="ECO:0008006" key="3">
    <source>
        <dbReference type="Google" id="ProtNLM"/>
    </source>
</evidence>
<proteinExistence type="predicted"/>
<evidence type="ECO:0000313" key="2">
    <source>
        <dbReference type="Proteomes" id="UP001642540"/>
    </source>
</evidence>
<dbReference type="EMBL" id="CAXLJM020000091">
    <property type="protein sequence ID" value="CAL8132043.1"/>
    <property type="molecule type" value="Genomic_DNA"/>
</dbReference>
<reference evidence="1 2" key="1">
    <citation type="submission" date="2024-08" db="EMBL/GenBank/DDBJ databases">
        <authorList>
            <person name="Cucini C."/>
            <person name="Frati F."/>
        </authorList>
    </citation>
    <scope>NUCLEOTIDE SEQUENCE [LARGE SCALE GENOMIC DNA]</scope>
</reference>
<accession>A0ABP1RPB0</accession>
<comment type="caution">
    <text evidence="1">The sequence shown here is derived from an EMBL/GenBank/DDBJ whole genome shotgun (WGS) entry which is preliminary data.</text>
</comment>
<evidence type="ECO:0000313" key="1">
    <source>
        <dbReference type="EMBL" id="CAL8132043.1"/>
    </source>
</evidence>
<sequence>MDGMKLLVSGWTLIIFRNYVYAELLKGFKKDQRIAFVLLEAAHFYNVEGLERIMKRKLMALLDFPGEMGADLAIMLYFFASRVELSTTRSEIEKSEAFQYIITNDKTFGELVRTSGISENASSTEE</sequence>
<name>A0ABP1RPB0_9HEXA</name>
<dbReference type="Proteomes" id="UP001642540">
    <property type="component" value="Unassembled WGS sequence"/>
</dbReference>
<keyword evidence="2" id="KW-1185">Reference proteome</keyword>